<dbReference type="Proteomes" id="UP000265520">
    <property type="component" value="Unassembled WGS sequence"/>
</dbReference>
<dbReference type="AlphaFoldDB" id="A0A392UF57"/>
<reference evidence="1 2" key="1">
    <citation type="journal article" date="2018" name="Front. Plant Sci.">
        <title>Red Clover (Trifolium pratense) and Zigzag Clover (T. medium) - A Picture of Genomic Similarities and Differences.</title>
        <authorList>
            <person name="Dluhosova J."/>
            <person name="Istvanek J."/>
            <person name="Nedelnik J."/>
            <person name="Repkova J."/>
        </authorList>
    </citation>
    <scope>NUCLEOTIDE SEQUENCE [LARGE SCALE GENOMIC DNA]</scope>
    <source>
        <strain evidence="2">cv. 10/8</strain>
        <tissue evidence="1">Leaf</tissue>
    </source>
</reference>
<evidence type="ECO:0000313" key="2">
    <source>
        <dbReference type="Proteomes" id="UP000265520"/>
    </source>
</evidence>
<sequence length="44" mass="5128">MVGMSFDAVKDLWNLRICGVCNGVSFRSALDGVEFISEWYYEYR</sequence>
<comment type="caution">
    <text evidence="1">The sequence shown here is derived from an EMBL/GenBank/DDBJ whole genome shotgun (WGS) entry which is preliminary data.</text>
</comment>
<proteinExistence type="predicted"/>
<organism evidence="1 2">
    <name type="scientific">Trifolium medium</name>
    <dbReference type="NCBI Taxonomy" id="97028"/>
    <lineage>
        <taxon>Eukaryota</taxon>
        <taxon>Viridiplantae</taxon>
        <taxon>Streptophyta</taxon>
        <taxon>Embryophyta</taxon>
        <taxon>Tracheophyta</taxon>
        <taxon>Spermatophyta</taxon>
        <taxon>Magnoliopsida</taxon>
        <taxon>eudicotyledons</taxon>
        <taxon>Gunneridae</taxon>
        <taxon>Pentapetalae</taxon>
        <taxon>rosids</taxon>
        <taxon>fabids</taxon>
        <taxon>Fabales</taxon>
        <taxon>Fabaceae</taxon>
        <taxon>Papilionoideae</taxon>
        <taxon>50 kb inversion clade</taxon>
        <taxon>NPAAA clade</taxon>
        <taxon>Hologalegina</taxon>
        <taxon>IRL clade</taxon>
        <taxon>Trifolieae</taxon>
        <taxon>Trifolium</taxon>
    </lineage>
</organism>
<name>A0A392UF57_9FABA</name>
<dbReference type="EMBL" id="LXQA010788898">
    <property type="protein sequence ID" value="MCI71070.1"/>
    <property type="molecule type" value="Genomic_DNA"/>
</dbReference>
<evidence type="ECO:0000313" key="1">
    <source>
        <dbReference type="EMBL" id="MCI71070.1"/>
    </source>
</evidence>
<keyword evidence="2" id="KW-1185">Reference proteome</keyword>
<protein>
    <submittedName>
        <fullName evidence="1">Uncharacterized protein</fullName>
    </submittedName>
</protein>
<accession>A0A392UF57</accession>
<feature type="non-terminal residue" evidence="1">
    <location>
        <position position="44"/>
    </location>
</feature>